<gene>
    <name evidence="1" type="ORF">BJY24_001021</name>
</gene>
<accession>A0A7W9UGD4</accession>
<dbReference type="RefSeq" id="WP_040751981.1">
    <property type="nucleotide sequence ID" value="NZ_JACHIT010000001.1"/>
</dbReference>
<name>A0A7W9UGD4_9NOCA</name>
<keyword evidence="2" id="KW-1185">Reference proteome</keyword>
<comment type="caution">
    <text evidence="1">The sequence shown here is derived from an EMBL/GenBank/DDBJ whole genome shotgun (WGS) entry which is preliminary data.</text>
</comment>
<reference evidence="1 2" key="1">
    <citation type="submission" date="2020-08" db="EMBL/GenBank/DDBJ databases">
        <title>Sequencing the genomes of 1000 actinobacteria strains.</title>
        <authorList>
            <person name="Klenk H.-P."/>
        </authorList>
    </citation>
    <scope>NUCLEOTIDE SEQUENCE [LARGE SCALE GENOMIC DNA]</scope>
    <source>
        <strain evidence="1 2">DSM 43582</strain>
    </source>
</reference>
<dbReference type="EMBL" id="JACHIT010000001">
    <property type="protein sequence ID" value="MBB5912154.1"/>
    <property type="molecule type" value="Genomic_DNA"/>
</dbReference>
<evidence type="ECO:0000313" key="2">
    <source>
        <dbReference type="Proteomes" id="UP000540412"/>
    </source>
</evidence>
<dbReference type="Proteomes" id="UP000540412">
    <property type="component" value="Unassembled WGS sequence"/>
</dbReference>
<dbReference type="AlphaFoldDB" id="A0A7W9UGD4"/>
<organism evidence="1 2">
    <name type="scientific">Nocardia transvalensis</name>
    <dbReference type="NCBI Taxonomy" id="37333"/>
    <lineage>
        <taxon>Bacteria</taxon>
        <taxon>Bacillati</taxon>
        <taxon>Actinomycetota</taxon>
        <taxon>Actinomycetes</taxon>
        <taxon>Mycobacteriales</taxon>
        <taxon>Nocardiaceae</taxon>
        <taxon>Nocardia</taxon>
    </lineage>
</organism>
<evidence type="ECO:0000313" key="1">
    <source>
        <dbReference type="EMBL" id="MBB5912154.1"/>
    </source>
</evidence>
<protein>
    <submittedName>
        <fullName evidence="1">Uncharacterized protein</fullName>
    </submittedName>
</protein>
<proteinExistence type="predicted"/>
<sequence>MACAAVIWPGFTGTATAESPVRAASCGTPLDAGEIATIRALSDTETVAATEPIQRLEEVADRNHRISEILVAHGDRRGLFALMDDIADRVTVLPLLRAGDGLTDPARQAEFYLGNYDSWLGALHADFTGVPVSRYWTRYFDLAAECSESAAYTAMVGYNAHMSVDIPRSLADAGVGVADRSDYFRLLDAIAVNSSLLVDTTKAAYNADVGPLWRFYFFGEGLDRVTGPGVGSKALLRGALTGINAANLANGIGLADPAARGATNGVVDAQWAAVDGVLAALTRAHGL</sequence>